<accession>A0A7J0HE03</accession>
<dbReference type="OrthoDB" id="9970435at2759"/>
<dbReference type="PANTHER" id="PTHR48477">
    <property type="entry name" value="PHOSPHATE TRANSPORTER PHO1"/>
    <property type="match status" value="1"/>
</dbReference>
<keyword evidence="3" id="KW-1185">Reference proteome</keyword>
<dbReference type="GO" id="GO:0016036">
    <property type="term" value="P:cellular response to phosphate starvation"/>
    <property type="evidence" value="ECO:0007669"/>
    <property type="project" value="InterPro"/>
</dbReference>
<evidence type="ECO:0000259" key="1">
    <source>
        <dbReference type="PROSITE" id="PS51382"/>
    </source>
</evidence>
<sequence>MLAFVKILKKFDRVTNKQVLPIYLRVVEGSYFDSSDKAMKLDEVEEIFIKYYAEDDKRQAMSTLNRPNGMNLTG</sequence>
<feature type="domain" description="SPX" evidence="1">
    <location>
        <begin position="1"/>
        <end position="25"/>
    </location>
</feature>
<comment type="caution">
    <text evidence="2">The sequence shown here is derived from an EMBL/GenBank/DDBJ whole genome shotgun (WGS) entry which is preliminary data.</text>
</comment>
<name>A0A7J0HE03_9ERIC</name>
<dbReference type="InterPro" id="IPR004331">
    <property type="entry name" value="SPX_dom"/>
</dbReference>
<dbReference type="InterPro" id="IPR052486">
    <property type="entry name" value="PHO1"/>
</dbReference>
<dbReference type="Proteomes" id="UP000585474">
    <property type="component" value="Unassembled WGS sequence"/>
</dbReference>
<protein>
    <submittedName>
        <fullName evidence="2">EXS (ERD1/XPR1/SYG1) family protein</fullName>
    </submittedName>
</protein>
<organism evidence="2 3">
    <name type="scientific">Actinidia rufa</name>
    <dbReference type="NCBI Taxonomy" id="165716"/>
    <lineage>
        <taxon>Eukaryota</taxon>
        <taxon>Viridiplantae</taxon>
        <taxon>Streptophyta</taxon>
        <taxon>Embryophyta</taxon>
        <taxon>Tracheophyta</taxon>
        <taxon>Spermatophyta</taxon>
        <taxon>Magnoliopsida</taxon>
        <taxon>eudicotyledons</taxon>
        <taxon>Gunneridae</taxon>
        <taxon>Pentapetalae</taxon>
        <taxon>asterids</taxon>
        <taxon>Ericales</taxon>
        <taxon>Actinidiaceae</taxon>
        <taxon>Actinidia</taxon>
    </lineage>
</organism>
<gene>
    <name evidence="2" type="ORF">Acr_29g0004980</name>
</gene>
<dbReference type="EMBL" id="BJWL01000029">
    <property type="protein sequence ID" value="GFZ21336.1"/>
    <property type="molecule type" value="Genomic_DNA"/>
</dbReference>
<dbReference type="PROSITE" id="PS51382">
    <property type="entry name" value="SPX"/>
    <property type="match status" value="1"/>
</dbReference>
<dbReference type="AlphaFoldDB" id="A0A7J0HE03"/>
<dbReference type="PANTHER" id="PTHR48477:SF1">
    <property type="entry name" value="PHOSPHATE TRANSPORTER PHO1"/>
    <property type="match status" value="1"/>
</dbReference>
<reference evidence="2 3" key="1">
    <citation type="submission" date="2019-07" db="EMBL/GenBank/DDBJ databases">
        <title>De Novo Assembly of kiwifruit Actinidia rufa.</title>
        <authorList>
            <person name="Sugita-Konishi S."/>
            <person name="Sato K."/>
            <person name="Mori E."/>
            <person name="Abe Y."/>
            <person name="Kisaki G."/>
            <person name="Hamano K."/>
            <person name="Suezawa K."/>
            <person name="Otani M."/>
            <person name="Fukuda T."/>
            <person name="Manabe T."/>
            <person name="Gomi K."/>
            <person name="Tabuchi M."/>
            <person name="Akimitsu K."/>
            <person name="Kataoka I."/>
        </authorList>
    </citation>
    <scope>NUCLEOTIDE SEQUENCE [LARGE SCALE GENOMIC DNA]</scope>
    <source>
        <strain evidence="3">cv. Fuchu</strain>
    </source>
</reference>
<evidence type="ECO:0000313" key="3">
    <source>
        <dbReference type="Proteomes" id="UP000585474"/>
    </source>
</evidence>
<proteinExistence type="predicted"/>
<evidence type="ECO:0000313" key="2">
    <source>
        <dbReference type="EMBL" id="GFZ21336.1"/>
    </source>
</evidence>